<keyword evidence="2" id="KW-1185">Reference proteome</keyword>
<evidence type="ECO:0000313" key="2">
    <source>
        <dbReference type="Proteomes" id="UP000244064"/>
    </source>
</evidence>
<dbReference type="Proteomes" id="UP000244064">
    <property type="component" value="Unassembled WGS sequence"/>
</dbReference>
<comment type="caution">
    <text evidence="1">The sequence shown here is derived from an EMBL/GenBank/DDBJ whole genome shotgun (WGS) entry which is preliminary data.</text>
</comment>
<sequence>METGSAKVVHLHRRKPREALEHLNRVTGLGFSRWPESLVGYCRQVAEDEVMRARECSREALEA</sequence>
<dbReference type="EMBL" id="QASN01000022">
    <property type="protein sequence ID" value="PTU72822.1"/>
    <property type="molecule type" value="Genomic_DNA"/>
</dbReference>
<name>A0A2T5P518_9PSED</name>
<proteinExistence type="predicted"/>
<evidence type="ECO:0000313" key="1">
    <source>
        <dbReference type="EMBL" id="PTU72822.1"/>
    </source>
</evidence>
<organism evidence="1 2">
    <name type="scientific">Pseudomonas mangrovi</name>
    <dbReference type="NCBI Taxonomy" id="2161748"/>
    <lineage>
        <taxon>Bacteria</taxon>
        <taxon>Pseudomonadati</taxon>
        <taxon>Pseudomonadota</taxon>
        <taxon>Gammaproteobacteria</taxon>
        <taxon>Pseudomonadales</taxon>
        <taxon>Pseudomonadaceae</taxon>
        <taxon>Pseudomonas</taxon>
    </lineage>
</organism>
<dbReference type="AlphaFoldDB" id="A0A2T5P518"/>
<protein>
    <submittedName>
        <fullName evidence="1">Uncharacterized protein</fullName>
    </submittedName>
</protein>
<gene>
    <name evidence="1" type="ORF">DBO85_18565</name>
</gene>
<accession>A0A2T5P518</accession>
<reference evidence="1 2" key="1">
    <citation type="submission" date="2018-04" db="EMBL/GenBank/DDBJ databases">
        <title>Pseudomonas sp. nov., isolated from mangrove soil.</title>
        <authorList>
            <person name="Chen C."/>
        </authorList>
    </citation>
    <scope>NUCLEOTIDE SEQUENCE [LARGE SCALE GENOMIC DNA]</scope>
    <source>
        <strain evidence="1 2">TC-11</strain>
    </source>
</reference>